<reference evidence="4" key="1">
    <citation type="journal article" date="2018" name="Nat. Microbiol.">
        <title>Leveraging single-cell genomics to expand the fungal tree of life.</title>
        <authorList>
            <person name="Ahrendt S.R."/>
            <person name="Quandt C.A."/>
            <person name="Ciobanu D."/>
            <person name="Clum A."/>
            <person name="Salamov A."/>
            <person name="Andreopoulos B."/>
            <person name="Cheng J.F."/>
            <person name="Woyke T."/>
            <person name="Pelin A."/>
            <person name="Henrissat B."/>
            <person name="Reynolds N.K."/>
            <person name="Benny G.L."/>
            <person name="Smith M.E."/>
            <person name="James T.Y."/>
            <person name="Grigoriev I.V."/>
        </authorList>
    </citation>
    <scope>NUCLEOTIDE SEQUENCE [LARGE SCALE GENOMIC DNA]</scope>
</reference>
<feature type="region of interest" description="Disordered" evidence="2">
    <location>
        <begin position="69"/>
        <end position="98"/>
    </location>
</feature>
<organism evidence="3 4">
    <name type="scientific">Blyttiomyces helicus</name>
    <dbReference type="NCBI Taxonomy" id="388810"/>
    <lineage>
        <taxon>Eukaryota</taxon>
        <taxon>Fungi</taxon>
        <taxon>Fungi incertae sedis</taxon>
        <taxon>Chytridiomycota</taxon>
        <taxon>Chytridiomycota incertae sedis</taxon>
        <taxon>Chytridiomycetes</taxon>
        <taxon>Chytridiomycetes incertae sedis</taxon>
        <taxon>Blyttiomyces</taxon>
    </lineage>
</organism>
<evidence type="ECO:0000313" key="3">
    <source>
        <dbReference type="EMBL" id="RKO85104.1"/>
    </source>
</evidence>
<keyword evidence="1" id="KW-0175">Coiled coil</keyword>
<dbReference type="Proteomes" id="UP000269721">
    <property type="component" value="Unassembled WGS sequence"/>
</dbReference>
<feature type="compositionally biased region" description="Basic and acidic residues" evidence="2">
    <location>
        <begin position="255"/>
        <end position="267"/>
    </location>
</feature>
<feature type="region of interest" description="Disordered" evidence="2">
    <location>
        <begin position="246"/>
        <end position="277"/>
    </location>
</feature>
<keyword evidence="4" id="KW-1185">Reference proteome</keyword>
<feature type="coiled-coil region" evidence="1">
    <location>
        <begin position="34"/>
        <end position="61"/>
    </location>
</feature>
<dbReference type="EMBL" id="KZ999407">
    <property type="protein sequence ID" value="RKO85104.1"/>
    <property type="molecule type" value="Genomic_DNA"/>
</dbReference>
<name>A0A4P9VZB0_9FUNG</name>
<protein>
    <submittedName>
        <fullName evidence="3">Uncharacterized protein</fullName>
    </submittedName>
</protein>
<proteinExistence type="predicted"/>
<gene>
    <name evidence="3" type="ORF">BDK51DRAFT_47959</name>
</gene>
<feature type="compositionally biased region" description="Low complexity" evidence="2">
    <location>
        <begin position="80"/>
        <end position="90"/>
    </location>
</feature>
<evidence type="ECO:0000256" key="1">
    <source>
        <dbReference type="SAM" id="Coils"/>
    </source>
</evidence>
<evidence type="ECO:0000313" key="4">
    <source>
        <dbReference type="Proteomes" id="UP000269721"/>
    </source>
</evidence>
<accession>A0A4P9VZB0</accession>
<dbReference type="AlphaFoldDB" id="A0A4P9VZB0"/>
<sequence length="298" mass="32259">MLPTSPPRQPLFRNSLEAAAFHQDLQDLPPPEQIAKLLEVLEQKDAELERLKAQLAASRFDAAFAATASASPAPAPATPSTPATPATPTPRFGEYPQQQRQLVHALAAKIRILKADVATARAETAAAVEARETLRELLDAKQLRLRAVESLGRRQPGRGCEVGTQTERVDREEGDIFERLEGVAERLRRSGVEVEWVDPARGAEAAVSAVIAGVDALGERAVAVRADLRKSLGALRRVRGELQAAPGDVAVNPAGRKERDEGSRPVDAEQGEDAEGGDLNLKWHALLTKINERTSLRR</sequence>
<evidence type="ECO:0000256" key="2">
    <source>
        <dbReference type="SAM" id="MobiDB-lite"/>
    </source>
</evidence>